<evidence type="ECO:0000313" key="3">
    <source>
        <dbReference type="EMBL" id="KOF75051.1"/>
    </source>
</evidence>
<name>A0A0L8GDF8_OCTBM</name>
<dbReference type="EMBL" id="KQ422351">
    <property type="protein sequence ID" value="KOF75051.1"/>
    <property type="molecule type" value="Genomic_DNA"/>
</dbReference>
<keyword evidence="2" id="KW-0472">Membrane</keyword>
<feature type="region of interest" description="Disordered" evidence="1">
    <location>
        <begin position="42"/>
        <end position="72"/>
    </location>
</feature>
<keyword evidence="2" id="KW-0812">Transmembrane</keyword>
<evidence type="ECO:0000256" key="1">
    <source>
        <dbReference type="SAM" id="MobiDB-lite"/>
    </source>
</evidence>
<gene>
    <name evidence="3" type="ORF">OCBIM_22035309mg</name>
</gene>
<protein>
    <submittedName>
        <fullName evidence="3">Uncharacterized protein</fullName>
    </submittedName>
</protein>
<reference evidence="3" key="1">
    <citation type="submission" date="2015-07" db="EMBL/GenBank/DDBJ databases">
        <title>MeaNS - Measles Nucleotide Surveillance Program.</title>
        <authorList>
            <person name="Tran T."/>
            <person name="Druce J."/>
        </authorList>
    </citation>
    <scope>NUCLEOTIDE SEQUENCE</scope>
    <source>
        <strain evidence="3">UCB-OBI-ISO-001</strain>
        <tissue evidence="3">Gonad</tissue>
    </source>
</reference>
<evidence type="ECO:0000256" key="2">
    <source>
        <dbReference type="SAM" id="Phobius"/>
    </source>
</evidence>
<keyword evidence="2" id="KW-1133">Transmembrane helix</keyword>
<feature type="transmembrane region" description="Helical" evidence="2">
    <location>
        <begin position="12"/>
        <end position="30"/>
    </location>
</feature>
<accession>A0A0L8GDF8</accession>
<organism evidence="3">
    <name type="scientific">Octopus bimaculoides</name>
    <name type="common">California two-spotted octopus</name>
    <dbReference type="NCBI Taxonomy" id="37653"/>
    <lineage>
        <taxon>Eukaryota</taxon>
        <taxon>Metazoa</taxon>
        <taxon>Spiralia</taxon>
        <taxon>Lophotrochozoa</taxon>
        <taxon>Mollusca</taxon>
        <taxon>Cephalopoda</taxon>
        <taxon>Coleoidea</taxon>
        <taxon>Octopodiformes</taxon>
        <taxon>Octopoda</taxon>
        <taxon>Incirrata</taxon>
        <taxon>Octopodidae</taxon>
        <taxon>Octopus</taxon>
    </lineage>
</organism>
<proteinExistence type="predicted"/>
<feature type="compositionally biased region" description="Polar residues" evidence="1">
    <location>
        <begin position="50"/>
        <end position="61"/>
    </location>
</feature>
<dbReference type="AlphaFoldDB" id="A0A0L8GDF8"/>
<sequence length="72" mass="8512">MKKRKSRRGTNMLIPFFFFNFFFSFLDILIKNTDEKLMIINEGGNGEKGMTQNSTENNAPLYQNHRSKKKTF</sequence>